<dbReference type="Proteomes" id="UP000276741">
    <property type="component" value="Chromosome"/>
</dbReference>
<keyword evidence="1" id="KW-0812">Transmembrane</keyword>
<reference evidence="3" key="4">
    <citation type="submission" date="2020-09" db="EMBL/GenBank/DDBJ databases">
        <authorList>
            <person name="Sun Q."/>
            <person name="Ohkuma M."/>
        </authorList>
    </citation>
    <scope>NUCLEOTIDE SEQUENCE</scope>
    <source>
        <strain evidence="3">JCM 31740</strain>
    </source>
</reference>
<protein>
    <submittedName>
        <fullName evidence="2">Uncharacterized protein</fullName>
    </submittedName>
</protein>
<sequence length="612" mass="65206">MDGLEDALHIFSSSREFKGIFALVFAIYFLFFQWADRLLLFTHIRFPAGVSLVVDTSPPVPPSQMPFPLWGPFLSLTSPYFDWAMTPLSIGISFLLSFLVATNVTLYVIYFAIIRKGAKVGLAASLGVLATSLSCSCELFTGIIGSVASNLPFLGSIAFMTSLDEGLVALATMLLSASTVVLYEEIGGGKPLHFLSLHRHAFQLGGLVGLSLALLALPEGFPLSLVRLATSVALGGTIGALLGRTWRWGLLASILLGSLTLALFPRLYVGPLLDLAGVSVGLLGYLGYSSMRRWAQLGLLHVIAWSLIMPGPISLVLGSPVGFFSFPTGELVEFWISAWIIGTPIAWGAGIGLLQYIRDNMAEVRTLRLPPSSSTGRGGATWIGLGLVAVVSQVIFFLTHSEYFIDYNGYDSTFLTIMTLTSTSTAAAGAIAIGYGILTELRKRRLKLRRKDLLLALPLSILYAVLGGAIHLEASGYPYSFITIGTYGAPMMAPWVNLYLPGVIGVFLYPLQLLQLIGVSLLSAALLSTALRAGRKRVIPSLALGSLAVCPACVLSPFVLTVLWSSVLGSLATTAEGQIGISLASDGVLLAVLIYVSRKTTCSPSQELGGNK</sequence>
<reference evidence="2" key="3">
    <citation type="journal article" date="2019" name="BMC Res. Notes">
        <title>Complete genome sequence of the Sulfodiicoccus acidiphilus strain HS-1T, the first crenarchaeon that lacks polB3, isolated from an acidic hot spring in Ohwaku-dani, Hakone, Japan.</title>
        <authorList>
            <person name="Sakai H.D."/>
            <person name="Kurosawa N."/>
        </authorList>
    </citation>
    <scope>NUCLEOTIDE SEQUENCE</scope>
    <source>
        <strain evidence="2">HS-1</strain>
    </source>
</reference>
<dbReference type="GeneID" id="38666101"/>
<keyword evidence="1" id="KW-1133">Transmembrane helix</keyword>
<dbReference type="EMBL" id="AP018553">
    <property type="protein sequence ID" value="BBD72208.1"/>
    <property type="molecule type" value="Genomic_DNA"/>
</dbReference>
<dbReference type="OrthoDB" id="42646at2157"/>
<keyword evidence="1" id="KW-0472">Membrane</keyword>
<feature type="transmembrane region" description="Helical" evidence="1">
    <location>
        <begin position="336"/>
        <end position="357"/>
    </location>
</feature>
<accession>A0A348B206</accession>
<feature type="transmembrane region" description="Helical" evidence="1">
    <location>
        <begin position="88"/>
        <end position="113"/>
    </location>
</feature>
<feature type="transmembrane region" description="Helical" evidence="1">
    <location>
        <begin position="275"/>
        <end position="291"/>
    </location>
</feature>
<feature type="transmembrane region" description="Helical" evidence="1">
    <location>
        <begin position="224"/>
        <end position="243"/>
    </location>
</feature>
<feature type="transmembrane region" description="Helical" evidence="1">
    <location>
        <begin position="200"/>
        <end position="218"/>
    </location>
</feature>
<keyword evidence="4" id="KW-1185">Reference proteome</keyword>
<proteinExistence type="predicted"/>
<gene>
    <name evidence="3" type="ORF">GCM10007116_20060</name>
    <name evidence="2" type="ORF">HS1genome_0597</name>
</gene>
<evidence type="ECO:0000256" key="1">
    <source>
        <dbReference type="SAM" id="Phobius"/>
    </source>
</evidence>
<dbReference type="EMBL" id="BMQS01000024">
    <property type="protein sequence ID" value="GGU03033.1"/>
    <property type="molecule type" value="Genomic_DNA"/>
</dbReference>
<feature type="transmembrane region" description="Helical" evidence="1">
    <location>
        <begin position="577"/>
        <end position="596"/>
    </location>
</feature>
<dbReference type="RefSeq" id="WP_126449569.1">
    <property type="nucleotide sequence ID" value="NZ_AP018553.1"/>
</dbReference>
<feature type="transmembrane region" description="Helical" evidence="1">
    <location>
        <begin position="539"/>
        <end position="565"/>
    </location>
</feature>
<name>A0A348B206_9CREN</name>
<feature type="transmembrane region" description="Helical" evidence="1">
    <location>
        <begin position="498"/>
        <end position="527"/>
    </location>
</feature>
<reference evidence="4" key="2">
    <citation type="submission" date="2018-04" db="EMBL/GenBank/DDBJ databases">
        <title>Complete genome sequence of Sulfodiicoccus acidiphilus strain HS-1.</title>
        <authorList>
            <person name="Sakai H.D."/>
            <person name="Kurosawa N."/>
        </authorList>
    </citation>
    <scope>NUCLEOTIDE SEQUENCE [LARGE SCALE GENOMIC DNA]</scope>
    <source>
        <strain evidence="4">HS-1</strain>
    </source>
</reference>
<dbReference type="Proteomes" id="UP000616143">
    <property type="component" value="Unassembled WGS sequence"/>
</dbReference>
<feature type="transmembrane region" description="Helical" evidence="1">
    <location>
        <begin position="120"/>
        <end position="147"/>
    </location>
</feature>
<evidence type="ECO:0000313" key="3">
    <source>
        <dbReference type="EMBL" id="GGU03033.1"/>
    </source>
</evidence>
<dbReference type="AlphaFoldDB" id="A0A348B206"/>
<feature type="transmembrane region" description="Helical" evidence="1">
    <location>
        <begin position="17"/>
        <end position="35"/>
    </location>
</feature>
<feature type="transmembrane region" description="Helical" evidence="1">
    <location>
        <begin position="303"/>
        <end position="324"/>
    </location>
</feature>
<feature type="transmembrane region" description="Helical" evidence="1">
    <location>
        <begin position="418"/>
        <end position="441"/>
    </location>
</feature>
<feature type="transmembrane region" description="Helical" evidence="1">
    <location>
        <begin position="453"/>
        <end position="472"/>
    </location>
</feature>
<feature type="transmembrane region" description="Helical" evidence="1">
    <location>
        <begin position="378"/>
        <end position="398"/>
    </location>
</feature>
<organism evidence="2 4">
    <name type="scientific">Sulfodiicoccus acidiphilus</name>
    <dbReference type="NCBI Taxonomy" id="1670455"/>
    <lineage>
        <taxon>Archaea</taxon>
        <taxon>Thermoproteota</taxon>
        <taxon>Thermoprotei</taxon>
        <taxon>Sulfolobales</taxon>
        <taxon>Sulfolobaceae</taxon>
        <taxon>Sulfodiicoccus</taxon>
    </lineage>
</organism>
<evidence type="ECO:0000313" key="2">
    <source>
        <dbReference type="EMBL" id="BBD72208.1"/>
    </source>
</evidence>
<evidence type="ECO:0000313" key="4">
    <source>
        <dbReference type="Proteomes" id="UP000276741"/>
    </source>
</evidence>
<dbReference type="KEGG" id="sacd:HS1genome_0597"/>
<reference evidence="3" key="1">
    <citation type="journal article" date="2014" name="Int. J. Syst. Evol. Microbiol.">
        <title>Complete genome sequence of Corynebacterium casei LMG S-19264T (=DSM 44701T), isolated from a smear-ripened cheese.</title>
        <authorList>
            <consortium name="US DOE Joint Genome Institute (JGI-PGF)"/>
            <person name="Walter F."/>
            <person name="Albersmeier A."/>
            <person name="Kalinowski J."/>
            <person name="Ruckert C."/>
        </authorList>
    </citation>
    <scope>NUCLEOTIDE SEQUENCE</scope>
    <source>
        <strain evidence="3">JCM 31740</strain>
    </source>
</reference>